<name>A0ABV0C0P8_9SPHI</name>
<proteinExistence type="predicted"/>
<reference evidence="1 2" key="1">
    <citation type="submission" date="2024-04" db="EMBL/GenBank/DDBJ databases">
        <title>WGS of bacteria from Torrens River.</title>
        <authorList>
            <person name="Wyrsch E.R."/>
            <person name="Drigo B."/>
        </authorList>
    </citation>
    <scope>NUCLEOTIDE SEQUENCE [LARGE SCALE GENOMIC DNA]</scope>
    <source>
        <strain evidence="1 2">TWI391</strain>
    </source>
</reference>
<gene>
    <name evidence="1" type="ORF">ABE541_18150</name>
</gene>
<sequence>MMDIAGKFNRWWSYKMSKEQQDVILHRQADQRPTSAYNLRSKNGFENVKFFSE</sequence>
<evidence type="ECO:0000313" key="2">
    <source>
        <dbReference type="Proteomes" id="UP001409291"/>
    </source>
</evidence>
<comment type="caution">
    <text evidence="1">The sequence shown here is derived from an EMBL/GenBank/DDBJ whole genome shotgun (WGS) entry which is preliminary data.</text>
</comment>
<evidence type="ECO:0000313" key="1">
    <source>
        <dbReference type="EMBL" id="MEN5379192.1"/>
    </source>
</evidence>
<organism evidence="1 2">
    <name type="scientific">Sphingobacterium kitahiroshimense</name>
    <dbReference type="NCBI Taxonomy" id="470446"/>
    <lineage>
        <taxon>Bacteria</taxon>
        <taxon>Pseudomonadati</taxon>
        <taxon>Bacteroidota</taxon>
        <taxon>Sphingobacteriia</taxon>
        <taxon>Sphingobacteriales</taxon>
        <taxon>Sphingobacteriaceae</taxon>
        <taxon>Sphingobacterium</taxon>
    </lineage>
</organism>
<dbReference type="RefSeq" id="WP_346581966.1">
    <property type="nucleotide sequence ID" value="NZ_JBDJNQ010000009.1"/>
</dbReference>
<dbReference type="EMBL" id="JBDJNQ010000009">
    <property type="protein sequence ID" value="MEN5379192.1"/>
    <property type="molecule type" value="Genomic_DNA"/>
</dbReference>
<accession>A0ABV0C0P8</accession>
<dbReference type="Proteomes" id="UP001409291">
    <property type="component" value="Unassembled WGS sequence"/>
</dbReference>
<protein>
    <submittedName>
        <fullName evidence="1">Uncharacterized protein</fullName>
    </submittedName>
</protein>
<keyword evidence="2" id="KW-1185">Reference proteome</keyword>